<feature type="signal peptide" evidence="2">
    <location>
        <begin position="1"/>
        <end position="23"/>
    </location>
</feature>
<feature type="compositionally biased region" description="Polar residues" evidence="1">
    <location>
        <begin position="300"/>
        <end position="310"/>
    </location>
</feature>
<dbReference type="EMBL" id="JABDTM020028083">
    <property type="protein sequence ID" value="KAH0809524.1"/>
    <property type="molecule type" value="Genomic_DNA"/>
</dbReference>
<protein>
    <submittedName>
        <fullName evidence="3">Uncharacterized protein</fullName>
    </submittedName>
</protein>
<reference evidence="3" key="1">
    <citation type="journal article" date="2020" name="J Insects Food Feed">
        <title>The yellow mealworm (Tenebrio molitor) genome: a resource for the emerging insects as food and feed industry.</title>
        <authorList>
            <person name="Eriksson T."/>
            <person name="Andere A."/>
            <person name="Kelstrup H."/>
            <person name="Emery V."/>
            <person name="Picard C."/>
        </authorList>
    </citation>
    <scope>NUCLEOTIDE SEQUENCE</scope>
    <source>
        <strain evidence="3">Stoneville</strain>
        <tissue evidence="3">Whole head</tissue>
    </source>
</reference>
<sequence length="427" mass="47528">MLPPINCARALLLLCLITTQAQGQHDNREGPPNEFERCENMTVFFNTLKTVSPVEGFKFITSPLACETCPVELKTLRRDLTVLLAKGLLNVKNILVELEQVGSRNRYDSLITTLLAMNEFLNVDATIKKTISNAVFYLLKKRHLRKSNGFPTVRSGFCEYPTYDRLVENPHYEGTGVYAGGVRKYHPETQPDSALPVYSAVPKYVVKPTYENYFQPITSTAYNPPPQQPFYAADFYHHPLAQASSASNDSAPPVYSAVPKYVVKPTYENYFQPIASTAYNPPPQQPFYAADFYHHPLAQASSASNPIEQESSLRKLEGSDEDDPDDGGCLVWVIPVVRINPGTLGEYIAVERIKGDDQYRNRFVICSTITGGERRRFLHRDSSPSPIKATGPRHPAPTPILAGGCSGRARSCPPATQHRKPTNSDIC</sequence>
<evidence type="ECO:0000313" key="3">
    <source>
        <dbReference type="EMBL" id="KAH0809524.1"/>
    </source>
</evidence>
<feature type="chain" id="PRO_5035204907" evidence="2">
    <location>
        <begin position="24"/>
        <end position="427"/>
    </location>
</feature>
<feature type="region of interest" description="Disordered" evidence="1">
    <location>
        <begin position="300"/>
        <end position="324"/>
    </location>
</feature>
<keyword evidence="2" id="KW-0732">Signal</keyword>
<proteinExistence type="predicted"/>
<name>A0A8J6H7I2_TENMO</name>
<organism evidence="3 4">
    <name type="scientific">Tenebrio molitor</name>
    <name type="common">Yellow mealworm beetle</name>
    <dbReference type="NCBI Taxonomy" id="7067"/>
    <lineage>
        <taxon>Eukaryota</taxon>
        <taxon>Metazoa</taxon>
        <taxon>Ecdysozoa</taxon>
        <taxon>Arthropoda</taxon>
        <taxon>Hexapoda</taxon>
        <taxon>Insecta</taxon>
        <taxon>Pterygota</taxon>
        <taxon>Neoptera</taxon>
        <taxon>Endopterygota</taxon>
        <taxon>Coleoptera</taxon>
        <taxon>Polyphaga</taxon>
        <taxon>Cucujiformia</taxon>
        <taxon>Tenebrionidae</taxon>
        <taxon>Tenebrio</taxon>
    </lineage>
</organism>
<dbReference type="AlphaFoldDB" id="A0A8J6H7I2"/>
<accession>A0A8J6H7I2</accession>
<keyword evidence="4" id="KW-1185">Reference proteome</keyword>
<evidence type="ECO:0000256" key="2">
    <source>
        <dbReference type="SAM" id="SignalP"/>
    </source>
</evidence>
<feature type="region of interest" description="Disordered" evidence="1">
    <location>
        <begin position="378"/>
        <end position="427"/>
    </location>
</feature>
<evidence type="ECO:0000313" key="4">
    <source>
        <dbReference type="Proteomes" id="UP000719412"/>
    </source>
</evidence>
<comment type="caution">
    <text evidence="3">The sequence shown here is derived from an EMBL/GenBank/DDBJ whole genome shotgun (WGS) entry which is preliminary data.</text>
</comment>
<gene>
    <name evidence="3" type="ORF">GEV33_013266</name>
</gene>
<evidence type="ECO:0000256" key="1">
    <source>
        <dbReference type="SAM" id="MobiDB-lite"/>
    </source>
</evidence>
<dbReference type="Proteomes" id="UP000719412">
    <property type="component" value="Unassembled WGS sequence"/>
</dbReference>
<reference evidence="3" key="2">
    <citation type="submission" date="2021-08" db="EMBL/GenBank/DDBJ databases">
        <authorList>
            <person name="Eriksson T."/>
        </authorList>
    </citation>
    <scope>NUCLEOTIDE SEQUENCE</scope>
    <source>
        <strain evidence="3">Stoneville</strain>
        <tissue evidence="3">Whole head</tissue>
    </source>
</reference>